<evidence type="ECO:0000313" key="3">
    <source>
        <dbReference type="EMBL" id="QNH63958.1"/>
    </source>
</evidence>
<dbReference type="RefSeq" id="WP_185889833.1">
    <property type="nucleotide sequence ID" value="NZ_CP060202.1"/>
</dbReference>
<protein>
    <submittedName>
        <fullName evidence="3">Uncharacterized protein</fullName>
    </submittedName>
</protein>
<dbReference type="Proteomes" id="UP000515489">
    <property type="component" value="Chromosome"/>
</dbReference>
<evidence type="ECO:0000256" key="1">
    <source>
        <dbReference type="SAM" id="MobiDB-lite"/>
    </source>
</evidence>
<keyword evidence="2" id="KW-1133">Transmembrane helix</keyword>
<feature type="compositionally biased region" description="Polar residues" evidence="1">
    <location>
        <begin position="78"/>
        <end position="88"/>
    </location>
</feature>
<feature type="compositionally biased region" description="Low complexity" evidence="1">
    <location>
        <begin position="111"/>
        <end position="127"/>
    </location>
</feature>
<dbReference type="AlphaFoldDB" id="A0A7G7WC65"/>
<evidence type="ECO:0000256" key="2">
    <source>
        <dbReference type="SAM" id="Phobius"/>
    </source>
</evidence>
<gene>
    <name evidence="3" type="ORF">H4317_09255</name>
</gene>
<dbReference type="KEGG" id="hsk:H4317_09255"/>
<name>A0A7G7WC65_9BACT</name>
<keyword evidence="2" id="KW-0472">Membrane</keyword>
<dbReference type="EMBL" id="CP060202">
    <property type="protein sequence ID" value="QNH63958.1"/>
    <property type="molecule type" value="Genomic_DNA"/>
</dbReference>
<proteinExistence type="predicted"/>
<organism evidence="3 4">
    <name type="scientific">Hymenobacter sediminicola</name>
    <dbReference type="NCBI Taxonomy" id="2761579"/>
    <lineage>
        <taxon>Bacteria</taxon>
        <taxon>Pseudomonadati</taxon>
        <taxon>Bacteroidota</taxon>
        <taxon>Cytophagia</taxon>
        <taxon>Cytophagales</taxon>
        <taxon>Hymenobacteraceae</taxon>
        <taxon>Hymenobacter</taxon>
    </lineage>
</organism>
<feature type="transmembrane region" description="Helical" evidence="2">
    <location>
        <begin position="42"/>
        <end position="62"/>
    </location>
</feature>
<feature type="region of interest" description="Disordered" evidence="1">
    <location>
        <begin position="70"/>
        <end position="172"/>
    </location>
</feature>
<keyword evidence="4" id="KW-1185">Reference proteome</keyword>
<sequence>MQPEDIDKLFRDRLAEHAPTPPAYLWNQLEEELQPEKKRPVLWLWAAAASVALLLVSGVLWLQLGSSVPSGEGALATAPQQKTAQPGASAQPEKKSDAATETQATPLQTLASTTSKEASAEAPAPSSRQPQDAHLPARQLAAAPVSESHSKRTVSKSLSNAPAPEVLATTLPKTQPERISELVEAPSAPRQLPATALTAAGPAAPTGPIEVEVRRSDAETAVATAAHQADSGTRPRLGQLLRLGRSAVRGDRVTLADAGLPETVTVQARVAGRTLTKVIQL</sequence>
<keyword evidence="2" id="KW-0812">Transmembrane</keyword>
<reference evidence="3 4" key="1">
    <citation type="submission" date="2020-08" db="EMBL/GenBank/DDBJ databases">
        <title>Hymenobacter sp. S2-20-2 genome sequencing.</title>
        <authorList>
            <person name="Jin L."/>
        </authorList>
    </citation>
    <scope>NUCLEOTIDE SEQUENCE [LARGE SCALE GENOMIC DNA]</scope>
    <source>
        <strain evidence="3 4">S2-20-2</strain>
    </source>
</reference>
<evidence type="ECO:0000313" key="4">
    <source>
        <dbReference type="Proteomes" id="UP000515489"/>
    </source>
</evidence>
<accession>A0A7G7WC65</accession>
<feature type="compositionally biased region" description="Polar residues" evidence="1">
    <location>
        <begin position="99"/>
        <end position="110"/>
    </location>
</feature>